<keyword evidence="3" id="KW-1185">Reference proteome</keyword>
<dbReference type="InterPro" id="IPR011008">
    <property type="entry name" value="Dimeric_a/b-barrel"/>
</dbReference>
<dbReference type="Pfam" id="PF07110">
    <property type="entry name" value="EthD"/>
    <property type="match status" value="2"/>
</dbReference>
<feature type="domain" description="EthD" evidence="1">
    <location>
        <begin position="130"/>
        <end position="216"/>
    </location>
</feature>
<dbReference type="Gene3D" id="3.30.70.100">
    <property type="match status" value="2"/>
</dbReference>
<proteinExistence type="predicted"/>
<dbReference type="AlphaFoldDB" id="A0A2K2U6E1"/>
<accession>A0A2K2U6E1</accession>
<evidence type="ECO:0000259" key="1">
    <source>
        <dbReference type="Pfam" id="PF07110"/>
    </source>
</evidence>
<feature type="domain" description="EthD" evidence="1">
    <location>
        <begin position="11"/>
        <end position="96"/>
    </location>
</feature>
<gene>
    <name evidence="2" type="ORF">C2L80_04390</name>
</gene>
<name>A0A2K2U6E1_9ACTN</name>
<reference evidence="2 3" key="1">
    <citation type="journal article" date="2018" name="Int. J. Syst. Evol. Microbiol.">
        <title>Rubneribacter badeniensis gen. nov., sp. nov. and Enteroscipio rubneri gen. nov., sp. nov., new members of the Eggerthellaceae isolated from human faeces.</title>
        <authorList>
            <person name="Danylec N."/>
            <person name="Gobl A."/>
            <person name="Stoll D.A."/>
            <person name="Hetzer B."/>
            <person name="Kulling S.E."/>
            <person name="Huch M."/>
        </authorList>
    </citation>
    <scope>NUCLEOTIDE SEQUENCE [LARGE SCALE GENOMIC DNA]</scope>
    <source>
        <strain evidence="2 3">ResAG-85</strain>
    </source>
</reference>
<evidence type="ECO:0000313" key="2">
    <source>
        <dbReference type="EMBL" id="PNV65844.1"/>
    </source>
</evidence>
<dbReference type="Proteomes" id="UP000236488">
    <property type="component" value="Unassembled WGS sequence"/>
</dbReference>
<dbReference type="SUPFAM" id="SSF54909">
    <property type="entry name" value="Dimeric alpha+beta barrel"/>
    <property type="match status" value="2"/>
</dbReference>
<sequence>MISRINLLKKKEGLSSDEFATYLMQAHGKLVGTMPHLKGCEANVVVDNEQRSPFDRGSTEIDGYTEMVFDSYGDMAHDMAAIGDALSDDYAQFASPDVSALVVVKKVDKPVAAYLRDENLIKRMSFLGRKDGVSAAAFQEEWWQMHSALVKTMTGYAGYNQNLVIDRIVAGESAPFEALPIEGVVEFWFENMKAFDECYGTAAFKRTGAHGAEFIDNITTYLVESKPIVAARS</sequence>
<comment type="caution">
    <text evidence="2">The sequence shown here is derived from an EMBL/GenBank/DDBJ whole genome shotgun (WGS) entry which is preliminary data.</text>
</comment>
<dbReference type="EMBL" id="PPEL01000015">
    <property type="protein sequence ID" value="PNV65844.1"/>
    <property type="molecule type" value="Genomic_DNA"/>
</dbReference>
<dbReference type="GO" id="GO:0016491">
    <property type="term" value="F:oxidoreductase activity"/>
    <property type="evidence" value="ECO:0007669"/>
    <property type="project" value="InterPro"/>
</dbReference>
<dbReference type="RefSeq" id="WP_092198621.1">
    <property type="nucleotide sequence ID" value="NZ_PPEL01000015.1"/>
</dbReference>
<protein>
    <submittedName>
        <fullName evidence="2">Ethyl tert-butyl ether degradation protein EthD</fullName>
    </submittedName>
</protein>
<organism evidence="2 3">
    <name type="scientific">Rubneribacter badeniensis</name>
    <dbReference type="NCBI Taxonomy" id="2070688"/>
    <lineage>
        <taxon>Bacteria</taxon>
        <taxon>Bacillati</taxon>
        <taxon>Actinomycetota</taxon>
        <taxon>Coriobacteriia</taxon>
        <taxon>Eggerthellales</taxon>
        <taxon>Eggerthellaceae</taxon>
        <taxon>Rubneribacter</taxon>
    </lineage>
</organism>
<evidence type="ECO:0000313" key="3">
    <source>
        <dbReference type="Proteomes" id="UP000236488"/>
    </source>
</evidence>
<dbReference type="InterPro" id="IPR009799">
    <property type="entry name" value="EthD_dom"/>
</dbReference>